<organism evidence="2 3">
    <name type="scientific">Streptomyces aurantiacus JA 4570</name>
    <dbReference type="NCBI Taxonomy" id="1286094"/>
    <lineage>
        <taxon>Bacteria</taxon>
        <taxon>Bacillati</taxon>
        <taxon>Actinomycetota</taxon>
        <taxon>Actinomycetes</taxon>
        <taxon>Kitasatosporales</taxon>
        <taxon>Streptomycetaceae</taxon>
        <taxon>Streptomyces</taxon>
        <taxon>Streptomyces aurantiacus group</taxon>
    </lineage>
</organism>
<feature type="region of interest" description="Disordered" evidence="1">
    <location>
        <begin position="429"/>
        <end position="478"/>
    </location>
</feature>
<feature type="region of interest" description="Disordered" evidence="1">
    <location>
        <begin position="765"/>
        <end position="801"/>
    </location>
</feature>
<dbReference type="AlphaFoldDB" id="S3ZQF4"/>
<dbReference type="Proteomes" id="UP000014629">
    <property type="component" value="Unassembled WGS sequence"/>
</dbReference>
<keyword evidence="3" id="KW-1185">Reference proteome</keyword>
<comment type="caution">
    <text evidence="2">The sequence shown here is derived from an EMBL/GenBank/DDBJ whole genome shotgun (WGS) entry which is preliminary data.</text>
</comment>
<feature type="compositionally biased region" description="Basic residues" evidence="1">
    <location>
        <begin position="847"/>
        <end position="858"/>
    </location>
</feature>
<sequence>MQEAAFAGVAGAHAVGVGVVEGRGVPAAALRELGDGLCAVGEQPPQVFGVVYAAGEPAAHRDDGDGLVLGSGGRHLRCPAGRRAGRVPQVAEDFGAQVLGEDLRRGVVEDEARGQPCLGGGVEAVAEFDGGERVEAQLLERLGGGHVLAGGVAEYGGDLRADQVEQGALAVLGRQRGQLVGERGTGRGGPGLDDATAAYATADEGAEQGRHIGAELLAQSFGVELHRDEGAVGLGQGGVQEGQALLRRQRRDSGAVHAVDVALVEGSGHAALIRPQTPRQRRRGQPPGAAVLGQSVQEGVGGRVVGLTGAAQHAGRRGEQHERRQIKAGRQLVQVDGRVHLRPQHRVQPLRRQRRHHTVVDHTRRMHHGGQISAHRVDEGGQRVTVGHITGRDGDARTQLLQFRPHFTRTRGVLTPTRNKEQIPYAMMRGQMPGHDPTQPAQRTRHEDSPPPVEHRRQRQHHLAHMPGLTQITERLRRPPHIPRLDRQRLQHPLLEQGQHLRQHVVDAVGRQLGEVEAPVLDTFMGVSHGRGVAEVGLAHLHETPATRQQPQRRVHELPRQRVQHDVHTAAFAGGQHGRLEVQGPRGGDTGVLDAQLPQHAPLPGARGAVHLRTEMPRQLHRRHTHTTGSRVHQNRLTRLKTRQVPQRVVRRQEHRRNGGGLRERPVLRHPRHHPRVRDRQRPEATVDEAEDAVADGQVRHAGADLGHDTGALGAHLGLAGVHAQRDQRVAEVDTRGTHLDPHLARAQRPAAGHLGVVSRRQQRQILQRAPARHPQLPGTDGRNVEHSGAGAGPHQTRHPHHVPAHRHLRLVEAEHAGEQRRRLLAVHVHQDQAPGVLRLRRPHQTPHGRVHQARGGHHVAGAHAHGTGRHHHQARVDGVLERQPLPQHVQRAVQRVAYRGGRAVVARLAGAGDEDGFGQGGSVAHGGGQRGHIGVRGDGGARVLQGGTQSQRVLTEHGVRVRAACRRCGRGHHAPVDAEQRVVVAAAGRGVQFTGLEGAQDEGVHGGDRFAGGVGDADGHRAGGGGRQADTQLGRAGRVQRHTAPGERQPCSRPLFVLADGREGDAVEARVEERRVQAVLGGLVPLPLRQGDLGEDVVAAAPGRSYALEGRAVAESCGGEARVELFGLHGVGTGGRPLAEVAVGRARGGARVGGGEDALRVADPRLVRDVVLAP</sequence>
<evidence type="ECO:0000313" key="3">
    <source>
        <dbReference type="Proteomes" id="UP000014629"/>
    </source>
</evidence>
<gene>
    <name evidence="2" type="ORF">STRAU_6353</name>
</gene>
<protein>
    <submittedName>
        <fullName evidence="2">Putative Phenolphthiocerol synthesis polyketide synthase type I Pks15/1</fullName>
    </submittedName>
</protein>
<feature type="region of interest" description="Disordered" evidence="1">
    <location>
        <begin position="847"/>
        <end position="872"/>
    </location>
</feature>
<proteinExistence type="predicted"/>
<feature type="region of interest" description="Disordered" evidence="1">
    <location>
        <begin position="644"/>
        <end position="687"/>
    </location>
</feature>
<evidence type="ECO:0000313" key="2">
    <source>
        <dbReference type="EMBL" id="EPH40585.1"/>
    </source>
</evidence>
<accession>S3ZQF4</accession>
<dbReference type="PATRIC" id="fig|1286094.4.peg.6278"/>
<reference evidence="2 3" key="1">
    <citation type="submission" date="2013-02" db="EMBL/GenBank/DDBJ databases">
        <title>Draft Genome Sequence of Streptomyces aurantiacus, Which Produces Setomimycin.</title>
        <authorList>
            <person name="Gruening B.A."/>
            <person name="Praeg A."/>
            <person name="Erxleben A."/>
            <person name="Guenther S."/>
            <person name="Mueller M."/>
        </authorList>
    </citation>
    <scope>NUCLEOTIDE SEQUENCE [LARGE SCALE GENOMIC DNA]</scope>
    <source>
        <strain evidence="2 3">JA 4570</strain>
    </source>
</reference>
<name>S3ZQF4_9ACTN</name>
<feature type="compositionally biased region" description="Basic residues" evidence="1">
    <location>
        <begin position="668"/>
        <end position="677"/>
    </location>
</feature>
<dbReference type="EMBL" id="AOPZ01000388">
    <property type="protein sequence ID" value="EPH40585.1"/>
    <property type="molecule type" value="Genomic_DNA"/>
</dbReference>
<evidence type="ECO:0000256" key="1">
    <source>
        <dbReference type="SAM" id="MobiDB-lite"/>
    </source>
</evidence>
<feature type="compositionally biased region" description="Basic and acidic residues" evidence="1">
    <location>
        <begin position="444"/>
        <end position="455"/>
    </location>
</feature>